<dbReference type="Proteomes" id="UP000683438">
    <property type="component" value="Segment"/>
</dbReference>
<reference evidence="2" key="1">
    <citation type="submission" date="2020-10" db="EMBL/GenBank/DDBJ databases">
        <title>Complete genome sequence of vB_MoxS-R1, a novel marine prophage inducted from Microbacterium.</title>
        <authorList>
            <person name="Zheng H."/>
            <person name="Liu B."/>
            <person name="Xu Y."/>
            <person name="Chen F."/>
        </authorList>
    </citation>
    <scope>NUCLEOTIDE SEQUENCE</scope>
</reference>
<feature type="compositionally biased region" description="Basic and acidic residues" evidence="1">
    <location>
        <begin position="1"/>
        <end position="12"/>
    </location>
</feature>
<dbReference type="CDD" id="cd00093">
    <property type="entry name" value="HTH_XRE"/>
    <property type="match status" value="1"/>
</dbReference>
<dbReference type="Gene3D" id="1.10.260.40">
    <property type="entry name" value="lambda repressor-like DNA-binding domains"/>
    <property type="match status" value="1"/>
</dbReference>
<dbReference type="GO" id="GO:0003677">
    <property type="term" value="F:DNA binding"/>
    <property type="evidence" value="ECO:0007669"/>
    <property type="project" value="InterPro"/>
</dbReference>
<protein>
    <submittedName>
        <fullName evidence="2">Transcriptional regulator</fullName>
    </submittedName>
</protein>
<sequence>MTDHIDIPEDKRRSRLPKPHTQVMDEEFVTAAERFAAFREAYPNGYVEATIDRVIEHPDGHVTYVMNAAAYLVRPSLSVPARPDATAWAQGSTKDDNAIIAGAPLESADTIARSRALRNLGILDGAKPAKIRTPQTEEQIGADVATARERAGLSQKELAAAMTDRGFKWAQATVSQIEKGERPLRLTESDHLAELIRFRT</sequence>
<dbReference type="SUPFAM" id="SSF47413">
    <property type="entry name" value="lambda repressor-like DNA-binding domains"/>
    <property type="match status" value="1"/>
</dbReference>
<proteinExistence type="predicted"/>
<dbReference type="InterPro" id="IPR001387">
    <property type="entry name" value="Cro/C1-type_HTH"/>
</dbReference>
<dbReference type="EMBL" id="MW073100">
    <property type="protein sequence ID" value="QWT28872.1"/>
    <property type="molecule type" value="Genomic_DNA"/>
</dbReference>
<dbReference type="Pfam" id="PF13560">
    <property type="entry name" value="HTH_31"/>
    <property type="match status" value="1"/>
</dbReference>
<name>A0A8F2IVD6_9CAUD</name>
<evidence type="ECO:0000313" key="3">
    <source>
        <dbReference type="Proteomes" id="UP000683438"/>
    </source>
</evidence>
<accession>A0A8F2IVD6</accession>
<gene>
    <name evidence="2" type="ORF">vBMoxSR1_gp22</name>
</gene>
<keyword evidence="3" id="KW-1185">Reference proteome</keyword>
<organism evidence="2 3">
    <name type="scientific">Microbacterium phage vB_MoxS-R1</name>
    <dbReference type="NCBI Taxonomy" id="2848881"/>
    <lineage>
        <taxon>Viruses</taxon>
        <taxon>Duplodnaviria</taxon>
        <taxon>Heunggongvirae</taxon>
        <taxon>Uroviricota</taxon>
        <taxon>Caudoviricetes</taxon>
        <taxon>Syrbvirus</taxon>
        <taxon>Syrbvirus R1</taxon>
    </lineage>
</organism>
<evidence type="ECO:0000256" key="1">
    <source>
        <dbReference type="SAM" id="MobiDB-lite"/>
    </source>
</evidence>
<feature type="region of interest" description="Disordered" evidence="1">
    <location>
        <begin position="1"/>
        <end position="20"/>
    </location>
</feature>
<evidence type="ECO:0000313" key="2">
    <source>
        <dbReference type="EMBL" id="QWT28872.1"/>
    </source>
</evidence>
<dbReference type="InterPro" id="IPR010982">
    <property type="entry name" value="Lambda_DNA-bd_dom_sf"/>
</dbReference>